<proteinExistence type="predicted"/>
<evidence type="ECO:0000313" key="2">
    <source>
        <dbReference type="Proteomes" id="UP000595349"/>
    </source>
</evidence>
<sequence>MSKTYVCPRCQTNRSRFHIMEQVPKAVKMDPQNGEVVQEFEQEQLDPFHIPYNGPNYRIQCGACGLNEDERLFMRF</sequence>
<reference evidence="1 2" key="1">
    <citation type="submission" date="2020-06" db="EMBL/GenBank/DDBJ databases">
        <title>Genomic analysis of Salicibibacter sp. NKC21-4.</title>
        <authorList>
            <person name="Oh Y.J."/>
        </authorList>
    </citation>
    <scope>NUCLEOTIDE SEQUENCE [LARGE SCALE GENOMIC DNA]</scope>
    <source>
        <strain evidence="1 2">NKC21-4</strain>
    </source>
</reference>
<protein>
    <submittedName>
        <fullName evidence="1">DNA alkylation repair protein</fullName>
    </submittedName>
</protein>
<dbReference type="EMBL" id="CP054706">
    <property type="protein sequence ID" value="QQK80689.1"/>
    <property type="molecule type" value="Genomic_DNA"/>
</dbReference>
<name>A0A7T7CG20_9BACI</name>
<dbReference type="AlphaFoldDB" id="A0A7T7CG20"/>
<keyword evidence="2" id="KW-1185">Reference proteome</keyword>
<organism evidence="1 2">
    <name type="scientific">Salicibibacter cibi</name>
    <dbReference type="NCBI Taxonomy" id="2743001"/>
    <lineage>
        <taxon>Bacteria</taxon>
        <taxon>Bacillati</taxon>
        <taxon>Bacillota</taxon>
        <taxon>Bacilli</taxon>
        <taxon>Bacillales</taxon>
        <taxon>Bacillaceae</taxon>
        <taxon>Salicibibacter</taxon>
    </lineage>
</organism>
<dbReference type="Proteomes" id="UP000595349">
    <property type="component" value="Chromosome"/>
</dbReference>
<accession>A0A7T7CG20</accession>
<dbReference type="RefSeq" id="WP_200085057.1">
    <property type="nucleotide sequence ID" value="NZ_CP054706.1"/>
</dbReference>
<evidence type="ECO:0000313" key="1">
    <source>
        <dbReference type="EMBL" id="QQK80689.1"/>
    </source>
</evidence>
<gene>
    <name evidence="1" type="ORF">HUG20_12800</name>
</gene>
<dbReference type="KEGG" id="scib:HUG20_12800"/>